<dbReference type="InterPro" id="IPR051330">
    <property type="entry name" value="Phosphatase_reg/MetRdx"/>
</dbReference>
<reference evidence="5" key="1">
    <citation type="journal article" date="2014" name="Nat. Genet.">
        <title>Genome and transcriptome of the porcine whipworm Trichuris suis.</title>
        <authorList>
            <person name="Jex A.R."/>
            <person name="Nejsum P."/>
            <person name="Schwarz E.M."/>
            <person name="Hu L."/>
            <person name="Young N.D."/>
            <person name="Hall R.S."/>
            <person name="Korhonen P.K."/>
            <person name="Liao S."/>
            <person name="Thamsborg S."/>
            <person name="Xia J."/>
            <person name="Xu P."/>
            <person name="Wang S."/>
            <person name="Scheerlinck J.P."/>
            <person name="Hofmann A."/>
            <person name="Sternberg P.W."/>
            <person name="Wang J."/>
            <person name="Gasser R.B."/>
        </authorList>
    </citation>
    <scope>NUCLEOTIDE SEQUENCE [LARGE SCALE GENOMIC DNA]</scope>
    <source>
        <strain evidence="5">DCEP-RM93F</strain>
    </source>
</reference>
<gene>
    <name evidence="5" type="ORF">M514_08614</name>
</gene>
<dbReference type="Proteomes" id="UP000030758">
    <property type="component" value="Unassembled WGS sequence"/>
</dbReference>
<feature type="domain" description="Ubiquitin-like" evidence="4">
    <location>
        <begin position="43"/>
        <end position="104"/>
    </location>
</feature>
<dbReference type="Pfam" id="PF04176">
    <property type="entry name" value="TIP41"/>
    <property type="match status" value="1"/>
</dbReference>
<dbReference type="PROSITE" id="PS50053">
    <property type="entry name" value="UBIQUITIN_2"/>
    <property type="match status" value="1"/>
</dbReference>
<feature type="region of interest" description="Disordered" evidence="3">
    <location>
        <begin position="577"/>
        <end position="611"/>
    </location>
</feature>
<dbReference type="InterPro" id="IPR007303">
    <property type="entry name" value="TIP41-like"/>
</dbReference>
<organism evidence="5">
    <name type="scientific">Trichuris suis</name>
    <name type="common">pig whipworm</name>
    <dbReference type="NCBI Taxonomy" id="68888"/>
    <lineage>
        <taxon>Eukaryota</taxon>
        <taxon>Metazoa</taxon>
        <taxon>Ecdysozoa</taxon>
        <taxon>Nematoda</taxon>
        <taxon>Enoplea</taxon>
        <taxon>Dorylaimia</taxon>
        <taxon>Trichinellida</taxon>
        <taxon>Trichuridae</taxon>
        <taxon>Trichuris</taxon>
    </lineage>
</organism>
<name>A0A085N1S6_9BILA</name>
<dbReference type="InterPro" id="IPR029071">
    <property type="entry name" value="Ubiquitin-like_domsf"/>
</dbReference>
<feature type="region of interest" description="Disordered" evidence="3">
    <location>
        <begin position="489"/>
        <end position="560"/>
    </location>
</feature>
<dbReference type="PANTHER" id="PTHR21021:SF16">
    <property type="entry name" value="TIP41-LIKE PROTEIN"/>
    <property type="match status" value="1"/>
</dbReference>
<dbReference type="GO" id="GO:0005829">
    <property type="term" value="C:cytosol"/>
    <property type="evidence" value="ECO:0007669"/>
    <property type="project" value="TreeGrafter"/>
</dbReference>
<protein>
    <recommendedName>
        <fullName evidence="2">TIP41-like protein</fullName>
    </recommendedName>
</protein>
<feature type="region of interest" description="Disordered" evidence="3">
    <location>
        <begin position="115"/>
        <end position="141"/>
    </location>
</feature>
<evidence type="ECO:0000259" key="4">
    <source>
        <dbReference type="PROSITE" id="PS50053"/>
    </source>
</evidence>
<dbReference type="SUPFAM" id="SSF54236">
    <property type="entry name" value="Ubiquitin-like"/>
    <property type="match status" value="1"/>
</dbReference>
<dbReference type="GO" id="GO:0031929">
    <property type="term" value="P:TOR signaling"/>
    <property type="evidence" value="ECO:0007669"/>
    <property type="project" value="TreeGrafter"/>
</dbReference>
<accession>A0A085N1S6</accession>
<dbReference type="SMART" id="SM00213">
    <property type="entry name" value="UBQ"/>
    <property type="match status" value="1"/>
</dbReference>
<dbReference type="EMBL" id="KL367573">
    <property type="protein sequence ID" value="KFD63422.1"/>
    <property type="molecule type" value="Genomic_DNA"/>
</dbReference>
<evidence type="ECO:0000313" key="5">
    <source>
        <dbReference type="EMBL" id="KFD63422.1"/>
    </source>
</evidence>
<feature type="region of interest" description="Disordered" evidence="3">
    <location>
        <begin position="1037"/>
        <end position="1087"/>
    </location>
</feature>
<dbReference type="PANTHER" id="PTHR21021">
    <property type="entry name" value="GAF/PUTATIVE CYTOSKELETAL PROTEIN"/>
    <property type="match status" value="1"/>
</dbReference>
<feature type="compositionally biased region" description="Polar residues" evidence="3">
    <location>
        <begin position="507"/>
        <end position="523"/>
    </location>
</feature>
<dbReference type="InterPro" id="IPR000626">
    <property type="entry name" value="Ubiquitin-like_dom"/>
</dbReference>
<proteinExistence type="inferred from homology"/>
<dbReference type="Gene3D" id="3.10.20.90">
    <property type="entry name" value="Phosphatidylinositol 3-kinase Catalytic Subunit, Chain A, domain 1"/>
    <property type="match status" value="1"/>
</dbReference>
<feature type="compositionally biased region" description="Low complexity" evidence="3">
    <location>
        <begin position="1060"/>
        <end position="1075"/>
    </location>
</feature>
<dbReference type="Pfam" id="PF00240">
    <property type="entry name" value="ubiquitin"/>
    <property type="match status" value="1"/>
</dbReference>
<evidence type="ECO:0000256" key="3">
    <source>
        <dbReference type="SAM" id="MobiDB-lite"/>
    </source>
</evidence>
<feature type="compositionally biased region" description="Basic and acidic residues" evidence="3">
    <location>
        <begin position="125"/>
        <end position="141"/>
    </location>
</feature>
<comment type="similarity">
    <text evidence="1">Belongs to the TIP41 family.</text>
</comment>
<evidence type="ECO:0000256" key="2">
    <source>
        <dbReference type="ARBA" id="ARBA00018951"/>
    </source>
</evidence>
<evidence type="ECO:0000256" key="1">
    <source>
        <dbReference type="ARBA" id="ARBA00006658"/>
    </source>
</evidence>
<sequence>MLSYTTICALSLHQLIVSCELSGESVLAWFRFRQVKTFAPMAFKVTVKTLDGRDVPFELGEEDTIEDLKMAIERDMNIVIERQRIIFHGRVLTDDETVAGLGLNGQVVHLVERQACPPQPPRPTSEQHRPQQTRREAPAEGERNRLYAGTVVLPMPPMSLEEVQNTVRRVLEQYGEIGQGINFTAVEHTDPRRYELSVTLDGNMLTIDSPAFERIIYLDDTFRFMRDLLNRIETLNRASPSNRTDLMQQTQSTSTNRIDTEVEGLLDDQASKTPSANRSPQFPPLENLSSTSRIRYVDQYRTRATDRCDKALVNIVYSLPCAADDTYFSTSTDNHNRLKEEMKRFDFIHYAPIPKWPLAILDQARRFLAFWAVLSPPLCLTPDILGLRNAIQSDLYNMTQQALDLHQRIQPFIETMLTFLPTHESLLGPGVTLYIDHVQRVLHLYSHLLHVLTDLRMLPDLGPRDIVHPLVADRELAVRWANVSIVLGDRRSPAPPQTEGSRVGAQTGEQTSGTAPIVSTRSVSARHAGTDEDDSNEQRPSAGVSSTSLPSGTRPTTIRPRAIHNFLESIMSAIVGRRNSSSSEEGAVLTGASGDPRTNETQRRRRSGAEHISRHFNLLGPAIARVPVGDPRVGRRPLGTFTALSTDVSNNVLSTGRIGREGQGHQADFFDFGRPRHGSEPFLDCSSPHCSLTPPYGQSSRRMSNFRVGRRGRTESGETASDGLEASLDHIFRVIIDSMLYNMQNRPMEPPTGPMRAFIRAEPTFYSVSINATVQELPEGDGSVDSRVPTLAVQSAPADLGRWNVVSQHTATTAPAASSPITSSESLANLLRCVVFMSFFGAEGETHAQGIFSTILYALGRTGLEELAARNFHALDHRRESIRRYLVDNVLNGVEHPTDTQILDAAGMLRSDLGCIRQGILFRSACEGSSELMLLDRQELIQTEKILKFCLSHRNNDGFGRGLCDVLTTAVFEVFKLIVMSGVDGDSFNAVPPRDMHDRINNFFQMYCHDPVDRIVNRFREFARGFLAMYVSSSERYGVNSDHGNDGVTVSSEGNERDSVLSQSNLSSVSALQAQPGQAQAHKRNVSSTVPPIIDRAGNDPGAMIFHLHDELPPPLMSVVEEDILRQQGMPPQPPFTEAYISGMPAKRRRVEVMEENRPHLANNAGDLLREALHRGISEMYEGVVSSAQGDTIDEAVASEVLNDVFYQFLRERIQRRLRFDQDFDRLRFPFSEKYFEPSSKFFIERMETQSGSMENRLLPEVETFERQGWRFTAVRHKAILPSTCFCGKNQPVCVYCHYDEQLKITVLPEMIFFKNSLQIEHQSGARIEFNPLDALREVPQTAITGYCVAATEVWTKARSQCLSNKTATANYDWTFSSSYKGTYSKLVASVSTESIDYNSLRIREPIEFYQSFPLYEDELSDHGCSMMDLKCRCMPSGFFVLLRLYLRIDKVVVRVLECRLHWRFANNYGLREYTLKEKSFRDLNGTERAAIMKIDEISSLLEPVVISRERVDFCES</sequence>
<feature type="compositionally biased region" description="Basic and acidic residues" evidence="3">
    <location>
        <begin position="597"/>
        <end position="611"/>
    </location>
</feature>
<feature type="compositionally biased region" description="Polar residues" evidence="3">
    <location>
        <begin position="543"/>
        <end position="556"/>
    </location>
</feature>